<sequence length="442" mass="49591">MSFSVKNEVGQLKTVMVHRPGLEMSRLSPSNKTELLFDDVLWLKRAQEEHDKFSQKMTDQGVEVLHFQELLATSLENPQAREAALKHTLIPSQIDPRLHDGVEEHLAELDSTELAEKLVAGISASEYAPLVGADLPDDAQLFGSMVLACLPNHLFMRDSSAWYYGYGAVNRMSRPARWREALHLELIYRFHPRFAQGDWKRIEPYVYPLDKETEKQQEQYLDGLVRPTELGDNWLPQHAPDDAIFDFPEASLEGGDVLVLGNGALMIGISERTTFAGVQALAQNLLADPTVKTVLAVRLPHAREFMHLDTVMTMVDYDSFIAYQGLGMAPSVAITRGTNGQLHYLFDEGEGFYDQIARALEVPQIEVLVPFADPLTAERDQWNDACNLLALAPRKVMAYERNEAANQFLRDRGIEVLEVAGSELGRGRGGPRCMTCPVDRDE</sequence>
<dbReference type="Gene3D" id="3.75.10.10">
    <property type="entry name" value="L-arginine/glycine Amidinotransferase, Chain A"/>
    <property type="match status" value="1"/>
</dbReference>
<dbReference type="EMBL" id="CP017812">
    <property type="protein sequence ID" value="AOZ72362.1"/>
    <property type="molecule type" value="Genomic_DNA"/>
</dbReference>
<dbReference type="STRING" id="1912795.BK816_02800"/>
<dbReference type="Gene3D" id="1.10.3930.10">
    <property type="entry name" value="Arginine deiminase"/>
    <property type="match status" value="1"/>
</dbReference>
<dbReference type="GO" id="GO:0016990">
    <property type="term" value="F:arginine deiminase activity"/>
    <property type="evidence" value="ECO:0007669"/>
    <property type="project" value="InterPro"/>
</dbReference>
<protein>
    <recommendedName>
        <fullName evidence="6">Arginine deiminase</fullName>
    </recommendedName>
</protein>
<dbReference type="RefSeq" id="WP_071163828.1">
    <property type="nucleotide sequence ID" value="NZ_CP017812.1"/>
</dbReference>
<dbReference type="AlphaFoldDB" id="A0A1D9MJ98"/>
<keyword evidence="5" id="KW-1185">Reference proteome</keyword>
<evidence type="ECO:0000256" key="1">
    <source>
        <dbReference type="ARBA" id="ARBA00010206"/>
    </source>
</evidence>
<feature type="active site" description="Amidino-cysteine intermediate" evidence="3">
    <location>
        <position position="433"/>
    </location>
</feature>
<dbReference type="GO" id="GO:0019546">
    <property type="term" value="P:L-arginine deiminase pathway"/>
    <property type="evidence" value="ECO:0007669"/>
    <property type="project" value="TreeGrafter"/>
</dbReference>
<organism evidence="4 5">
    <name type="scientific">Boudabousia tangfeifanii</name>
    <dbReference type="NCBI Taxonomy" id="1912795"/>
    <lineage>
        <taxon>Bacteria</taxon>
        <taxon>Bacillati</taxon>
        <taxon>Actinomycetota</taxon>
        <taxon>Actinomycetes</taxon>
        <taxon>Actinomycetales</taxon>
        <taxon>Actinomycetaceae</taxon>
        <taxon>Boudabousia</taxon>
    </lineage>
</organism>
<reference evidence="4 5" key="1">
    <citation type="submission" date="2016-10" db="EMBL/GenBank/DDBJ databases">
        <title>Actinomyces aegypiusis sp. nov., isolated from the Aegypius monachus in Qinghai Tibet Plateau China.</title>
        <authorList>
            <person name="Wang Y."/>
        </authorList>
    </citation>
    <scope>NUCLEOTIDE SEQUENCE [LARGE SCALE GENOMIC DNA]</scope>
    <source>
        <strain evidence="4 5">VUL4_3</strain>
    </source>
</reference>
<evidence type="ECO:0000313" key="4">
    <source>
        <dbReference type="EMBL" id="AOZ72362.1"/>
    </source>
</evidence>
<evidence type="ECO:0008006" key="6">
    <source>
        <dbReference type="Google" id="ProtNLM"/>
    </source>
</evidence>
<dbReference type="PANTHER" id="PTHR47271:SF2">
    <property type="entry name" value="ARGININE DEIMINASE"/>
    <property type="match status" value="1"/>
</dbReference>
<proteinExistence type="inferred from homology"/>
<dbReference type="PRINTS" id="PR01466">
    <property type="entry name" value="ARGDEIMINASE"/>
</dbReference>
<dbReference type="PANTHER" id="PTHR47271">
    <property type="entry name" value="ARGININE DEIMINASE"/>
    <property type="match status" value="1"/>
</dbReference>
<dbReference type="SUPFAM" id="SSF55909">
    <property type="entry name" value="Pentein"/>
    <property type="match status" value="1"/>
</dbReference>
<name>A0A1D9MJ98_9ACTO</name>
<dbReference type="Proteomes" id="UP000176288">
    <property type="component" value="Chromosome"/>
</dbReference>
<dbReference type="Pfam" id="PF02274">
    <property type="entry name" value="ADI"/>
    <property type="match status" value="2"/>
</dbReference>
<comment type="similarity">
    <text evidence="1">Belongs to the arginine deiminase family.</text>
</comment>
<keyword evidence="2" id="KW-0378">Hydrolase</keyword>
<accession>A0A1D9MJ98</accession>
<dbReference type="InterPro" id="IPR003876">
    <property type="entry name" value="Arg_deiminase"/>
</dbReference>
<dbReference type="PIRSF" id="PIRSF006356">
    <property type="entry name" value="Arg_deiminase"/>
    <property type="match status" value="1"/>
</dbReference>
<dbReference type="KEGG" id="avu:BK816_02800"/>
<evidence type="ECO:0000256" key="3">
    <source>
        <dbReference type="PIRSR" id="PIRSR006356-1"/>
    </source>
</evidence>
<evidence type="ECO:0000256" key="2">
    <source>
        <dbReference type="ARBA" id="ARBA00022801"/>
    </source>
</evidence>
<evidence type="ECO:0000313" key="5">
    <source>
        <dbReference type="Proteomes" id="UP000176288"/>
    </source>
</evidence>
<gene>
    <name evidence="4" type="ORF">BK816_02800</name>
</gene>
<dbReference type="OrthoDB" id="9807502at2"/>